<comment type="caution">
    <text evidence="4">The sequence shown here is derived from an EMBL/GenBank/DDBJ whole genome shotgun (WGS) entry which is preliminary data.</text>
</comment>
<dbReference type="Proteomes" id="UP001612415">
    <property type="component" value="Unassembled WGS sequence"/>
</dbReference>
<organism evidence="4 5">
    <name type="scientific">Streptomyces cellulosae</name>
    <dbReference type="NCBI Taxonomy" id="1968"/>
    <lineage>
        <taxon>Bacteria</taxon>
        <taxon>Bacillati</taxon>
        <taxon>Actinomycetota</taxon>
        <taxon>Actinomycetes</taxon>
        <taxon>Kitasatosporales</taxon>
        <taxon>Streptomycetaceae</taxon>
        <taxon>Streptomyces</taxon>
    </lineage>
</organism>
<feature type="chain" id="PRO_5045380886" description="Gram-positive cocci surface proteins LPxTG domain-containing protein" evidence="3">
    <location>
        <begin position="27"/>
        <end position="162"/>
    </location>
</feature>
<sequence length="162" mass="16758">MRSTRTFLGLAAASAVLAIAAPGAYAGDSDWDHGDSSYSKEHGKDGKHDAPHGGMHTGGGALTAVNDDEWGTAKDPKYDPETYKDKQDVTPKDPKQDPETYKDHGYQKDSYGSDHEKPHGGMHTGGGALASPGMSGAGLAVLGVAAAGLYAARRNRSSGSMA</sequence>
<evidence type="ECO:0000256" key="3">
    <source>
        <dbReference type="SAM" id="SignalP"/>
    </source>
</evidence>
<evidence type="ECO:0008006" key="6">
    <source>
        <dbReference type="Google" id="ProtNLM"/>
    </source>
</evidence>
<feature type="region of interest" description="Disordered" evidence="1">
    <location>
        <begin position="25"/>
        <end position="132"/>
    </location>
</feature>
<keyword evidence="2" id="KW-0812">Transmembrane</keyword>
<proteinExistence type="predicted"/>
<name>A0ABW7XZ69_STRCE</name>
<feature type="transmembrane region" description="Helical" evidence="2">
    <location>
        <begin position="133"/>
        <end position="152"/>
    </location>
</feature>
<evidence type="ECO:0000313" key="5">
    <source>
        <dbReference type="Proteomes" id="UP001612415"/>
    </source>
</evidence>
<protein>
    <recommendedName>
        <fullName evidence="6">Gram-positive cocci surface proteins LPxTG domain-containing protein</fullName>
    </recommendedName>
</protein>
<evidence type="ECO:0000313" key="4">
    <source>
        <dbReference type="EMBL" id="MFI5675399.1"/>
    </source>
</evidence>
<dbReference type="RefSeq" id="WP_398656210.1">
    <property type="nucleotide sequence ID" value="NZ_JBITDC010000004.1"/>
</dbReference>
<feature type="compositionally biased region" description="Basic and acidic residues" evidence="1">
    <location>
        <begin position="30"/>
        <end position="51"/>
    </location>
</feature>
<feature type="compositionally biased region" description="Basic and acidic residues" evidence="1">
    <location>
        <begin position="71"/>
        <end position="119"/>
    </location>
</feature>
<keyword evidence="5" id="KW-1185">Reference proteome</keyword>
<keyword evidence="3" id="KW-0732">Signal</keyword>
<dbReference type="PROSITE" id="PS51318">
    <property type="entry name" value="TAT"/>
    <property type="match status" value="1"/>
</dbReference>
<accession>A0ABW7XZ69</accession>
<feature type="signal peptide" evidence="3">
    <location>
        <begin position="1"/>
        <end position="26"/>
    </location>
</feature>
<evidence type="ECO:0000256" key="2">
    <source>
        <dbReference type="SAM" id="Phobius"/>
    </source>
</evidence>
<dbReference type="InterPro" id="IPR006311">
    <property type="entry name" value="TAT_signal"/>
</dbReference>
<keyword evidence="2" id="KW-0472">Membrane</keyword>
<dbReference type="EMBL" id="JBITDC010000004">
    <property type="protein sequence ID" value="MFI5675399.1"/>
    <property type="molecule type" value="Genomic_DNA"/>
</dbReference>
<evidence type="ECO:0000256" key="1">
    <source>
        <dbReference type="SAM" id="MobiDB-lite"/>
    </source>
</evidence>
<keyword evidence="2" id="KW-1133">Transmembrane helix</keyword>
<reference evidence="4 5" key="1">
    <citation type="submission" date="2024-10" db="EMBL/GenBank/DDBJ databases">
        <title>The Natural Products Discovery Center: Release of the First 8490 Sequenced Strains for Exploring Actinobacteria Biosynthetic Diversity.</title>
        <authorList>
            <person name="Kalkreuter E."/>
            <person name="Kautsar S.A."/>
            <person name="Yang D."/>
            <person name="Bader C.D."/>
            <person name="Teijaro C.N."/>
            <person name="Fluegel L."/>
            <person name="Davis C.M."/>
            <person name="Simpson J.R."/>
            <person name="Lauterbach L."/>
            <person name="Steele A.D."/>
            <person name="Gui C."/>
            <person name="Meng S."/>
            <person name="Li G."/>
            <person name="Viehrig K."/>
            <person name="Ye F."/>
            <person name="Su P."/>
            <person name="Kiefer A.F."/>
            <person name="Nichols A."/>
            <person name="Cepeda A.J."/>
            <person name="Yan W."/>
            <person name="Fan B."/>
            <person name="Jiang Y."/>
            <person name="Adhikari A."/>
            <person name="Zheng C.-J."/>
            <person name="Schuster L."/>
            <person name="Cowan T.M."/>
            <person name="Smanski M.J."/>
            <person name="Chevrette M.G."/>
            <person name="De Carvalho L.P.S."/>
            <person name="Shen B."/>
        </authorList>
    </citation>
    <scope>NUCLEOTIDE SEQUENCE [LARGE SCALE GENOMIC DNA]</scope>
    <source>
        <strain evidence="4 5">NPDC051599</strain>
    </source>
</reference>
<gene>
    <name evidence="4" type="ORF">ACIA8P_12115</name>
</gene>